<evidence type="ECO:0008006" key="4">
    <source>
        <dbReference type="Google" id="ProtNLM"/>
    </source>
</evidence>
<reference evidence="2 3" key="1">
    <citation type="submission" date="2019-06" db="EMBL/GenBank/DDBJ databases">
        <title>Sequencing the genomes of 1000 actinobacteria strains.</title>
        <authorList>
            <person name="Klenk H.-P."/>
        </authorList>
    </citation>
    <scope>NUCLEOTIDE SEQUENCE [LARGE SCALE GENOMIC DNA]</scope>
    <source>
        <strain evidence="2 3">DSM 10596</strain>
    </source>
</reference>
<evidence type="ECO:0000313" key="2">
    <source>
        <dbReference type="EMBL" id="TQK76774.1"/>
    </source>
</evidence>
<dbReference type="EMBL" id="VFNV01000001">
    <property type="protein sequence ID" value="TQK76774.1"/>
    <property type="molecule type" value="Genomic_DNA"/>
</dbReference>
<feature type="chain" id="PRO_5022113745" description="Lipoprotein" evidence="1">
    <location>
        <begin position="30"/>
        <end position="312"/>
    </location>
</feature>
<comment type="caution">
    <text evidence="2">The sequence shown here is derived from an EMBL/GenBank/DDBJ whole genome shotgun (WGS) entry which is preliminary data.</text>
</comment>
<feature type="signal peptide" evidence="1">
    <location>
        <begin position="1"/>
        <end position="29"/>
    </location>
</feature>
<organism evidence="2 3">
    <name type="scientific">Rarobacter incanus</name>
    <dbReference type="NCBI Taxonomy" id="153494"/>
    <lineage>
        <taxon>Bacteria</taxon>
        <taxon>Bacillati</taxon>
        <taxon>Actinomycetota</taxon>
        <taxon>Actinomycetes</taxon>
        <taxon>Micrococcales</taxon>
        <taxon>Rarobacteraceae</taxon>
        <taxon>Rarobacter</taxon>
    </lineage>
</organism>
<dbReference type="RefSeq" id="WP_344296969.1">
    <property type="nucleotide sequence ID" value="NZ_BAAATB010000010.1"/>
</dbReference>
<evidence type="ECO:0000313" key="3">
    <source>
        <dbReference type="Proteomes" id="UP000316181"/>
    </source>
</evidence>
<name>A0A542SQA1_9MICO</name>
<keyword evidence="3" id="KW-1185">Reference proteome</keyword>
<sequence length="312" mass="32824">MRSGMMRSNRRAGLLGLLLALVVTLSSCAKHSPSTDLDEETGSVVAVRSDILDDDYAIHFPEAAATKTLNLVSDGRGCVYGVLDGHLHPLLLPSNGHNSSIGTFVKDKNGNRVAVPEATSGKPDSAPRIEAAVTQMGEAPLDQSSRLSQLVGFCPTGLPVLAVEDIAYNDSRDTITVDFPHRTLQKSDLLASEVSTYFSGVPRDFSLSLRVSPEGCLYGKSEGAEHPLILPGGSATTESDSGDLTITLPDGGQINAAFSEIFNNNSGPTVDALAVEMQSGKDLSIFSLLNRVAIDCSTGATPLLLDQVVALE</sequence>
<protein>
    <recommendedName>
        <fullName evidence="4">Lipoprotein</fullName>
    </recommendedName>
</protein>
<accession>A0A542SQA1</accession>
<keyword evidence="1" id="KW-0732">Signal</keyword>
<proteinExistence type="predicted"/>
<dbReference type="Proteomes" id="UP000316181">
    <property type="component" value="Unassembled WGS sequence"/>
</dbReference>
<dbReference type="PROSITE" id="PS51257">
    <property type="entry name" value="PROKAR_LIPOPROTEIN"/>
    <property type="match status" value="1"/>
</dbReference>
<evidence type="ECO:0000256" key="1">
    <source>
        <dbReference type="SAM" id="SignalP"/>
    </source>
</evidence>
<dbReference type="AlphaFoldDB" id="A0A542SQA1"/>
<gene>
    <name evidence="2" type="ORF">FB389_1464</name>
</gene>